<comment type="subcellular location">
    <subcellularLocation>
        <location evidence="1">Cytoplasm</location>
        <location evidence="1">Cytoskeleton</location>
    </subcellularLocation>
</comment>
<feature type="binding site" evidence="8">
    <location>
        <begin position="96"/>
        <end position="103"/>
    </location>
    <ligand>
        <name>ATP</name>
        <dbReference type="ChEBI" id="CHEBI:30616"/>
    </ligand>
</feature>
<name>A0ABQ9K4E6_9CUCU</name>
<dbReference type="PROSITE" id="PS00411">
    <property type="entry name" value="KINESIN_MOTOR_1"/>
    <property type="match status" value="1"/>
</dbReference>
<keyword evidence="13" id="KW-1185">Reference proteome</keyword>
<dbReference type="InterPro" id="IPR047149">
    <property type="entry name" value="KIF11-like"/>
</dbReference>
<evidence type="ECO:0000259" key="11">
    <source>
        <dbReference type="PROSITE" id="PS50067"/>
    </source>
</evidence>
<evidence type="ECO:0000256" key="10">
    <source>
        <dbReference type="SAM" id="Coils"/>
    </source>
</evidence>
<dbReference type="InterPro" id="IPR027417">
    <property type="entry name" value="P-loop_NTPase"/>
</dbReference>
<evidence type="ECO:0000256" key="2">
    <source>
        <dbReference type="ARBA" id="ARBA00022490"/>
    </source>
</evidence>
<comment type="caution">
    <text evidence="12">The sequence shown here is derived from an EMBL/GenBank/DDBJ whole genome shotgun (WGS) entry which is preliminary data.</text>
</comment>
<keyword evidence="5 8" id="KW-0067">ATP-binding</keyword>
<evidence type="ECO:0000256" key="6">
    <source>
        <dbReference type="ARBA" id="ARBA00023175"/>
    </source>
</evidence>
<proteinExistence type="inferred from homology"/>
<dbReference type="InterPro" id="IPR036961">
    <property type="entry name" value="Kinesin_motor_dom_sf"/>
</dbReference>
<dbReference type="PANTHER" id="PTHR47970:SF12">
    <property type="entry name" value="KINESIN FAMILY MEMBER 11"/>
    <property type="match status" value="1"/>
</dbReference>
<evidence type="ECO:0000256" key="9">
    <source>
        <dbReference type="RuleBase" id="RU000394"/>
    </source>
</evidence>
<keyword evidence="3 9" id="KW-0493">Microtubule</keyword>
<dbReference type="SMART" id="SM00129">
    <property type="entry name" value="KISc"/>
    <property type="match status" value="1"/>
</dbReference>
<comment type="similarity">
    <text evidence="8 9">Belongs to the TRAFAC class myosin-kinesin ATPase superfamily. Kinesin family.</text>
</comment>
<reference evidence="12" key="1">
    <citation type="journal article" date="2023" name="Insect Mol. Biol.">
        <title>Genome sequencing provides insights into the evolution of gene families encoding plant cell wall-degrading enzymes in longhorned beetles.</title>
        <authorList>
            <person name="Shin N.R."/>
            <person name="Okamura Y."/>
            <person name="Kirsch R."/>
            <person name="Pauchet Y."/>
        </authorList>
    </citation>
    <scope>NUCLEOTIDE SEQUENCE</scope>
    <source>
        <strain evidence="12">MMC_N1</strain>
    </source>
</reference>
<dbReference type="InterPro" id="IPR001752">
    <property type="entry name" value="Kinesin_motor_dom"/>
</dbReference>
<keyword evidence="7" id="KW-0206">Cytoskeleton</keyword>
<dbReference type="PROSITE" id="PS50067">
    <property type="entry name" value="KINESIN_MOTOR_2"/>
    <property type="match status" value="1"/>
</dbReference>
<dbReference type="Gene3D" id="3.40.850.10">
    <property type="entry name" value="Kinesin motor domain"/>
    <property type="match status" value="1"/>
</dbReference>
<protein>
    <recommendedName>
        <fullName evidence="9">Kinesin-like protein</fullName>
    </recommendedName>
</protein>
<gene>
    <name evidence="12" type="ORF">NQ317_006148</name>
</gene>
<dbReference type="InterPro" id="IPR019821">
    <property type="entry name" value="Kinesin_motor_CS"/>
</dbReference>
<evidence type="ECO:0000256" key="7">
    <source>
        <dbReference type="ARBA" id="ARBA00023212"/>
    </source>
</evidence>
<keyword evidence="6 8" id="KW-0505">Motor protein</keyword>
<dbReference type="SUPFAM" id="SSF52540">
    <property type="entry name" value="P-loop containing nucleoside triphosphate hydrolases"/>
    <property type="match status" value="1"/>
</dbReference>
<keyword evidence="10" id="KW-0175">Coiled coil</keyword>
<evidence type="ECO:0000256" key="4">
    <source>
        <dbReference type="ARBA" id="ARBA00022741"/>
    </source>
</evidence>
<dbReference type="Pfam" id="PF00225">
    <property type="entry name" value="Kinesin"/>
    <property type="match status" value="1"/>
</dbReference>
<evidence type="ECO:0000313" key="13">
    <source>
        <dbReference type="Proteomes" id="UP001162164"/>
    </source>
</evidence>
<feature type="domain" description="Kinesin motor" evidence="11">
    <location>
        <begin position="19"/>
        <end position="345"/>
    </location>
</feature>
<evidence type="ECO:0000256" key="3">
    <source>
        <dbReference type="ARBA" id="ARBA00022701"/>
    </source>
</evidence>
<evidence type="ECO:0000256" key="8">
    <source>
        <dbReference type="PROSITE-ProRule" id="PRU00283"/>
    </source>
</evidence>
<dbReference type="PRINTS" id="PR00380">
    <property type="entry name" value="KINESINHEAVY"/>
</dbReference>
<keyword evidence="4 8" id="KW-0547">Nucleotide-binding</keyword>
<evidence type="ECO:0000256" key="1">
    <source>
        <dbReference type="ARBA" id="ARBA00004245"/>
    </source>
</evidence>
<keyword evidence="2" id="KW-0963">Cytoplasm</keyword>
<evidence type="ECO:0000313" key="12">
    <source>
        <dbReference type="EMBL" id="KAJ8984488.1"/>
    </source>
</evidence>
<sequence>MAHVLPAKKAKSGGEKLQNIKVMVRVRPLDRTEEEHNVKSIVKCNTHRELQIKDKRFNFDRIFRSHSSQLDIYKGVVAPMIPDVISGYNCTVFAYGQTGSGKTYTMTGDKCKFVEDWKTDPEAGCIPRAAAHIFEELQLEKHERSVKVSYLELYNEEIRDLLNDEDIVLPIFNDNKGCVFIQGLTEVSVHDSQGLCRQLQKGTLRRQTAPTLMNHQSSRSHTVFTITVHTRESTISGEDILKTGKINLVDLAGSENVARSGCKDVRAVELANINKSLLTLGRVIQALADKSLKHVPYRDSKLTRILQDSLGGHTKTAIIATISPTAFSLEETMSTLEYASRARDIKNAPQVNEKMTRTQVIQGLMNDIERLQKDLEAARDKSGFYVDKTNYEELIAQIDAVTGEKLGYEDITRKQTKRISQLEQILKTKKRQFDDAIDKCKRHKELLIQAKEVGRRIKKDLNQEQYISQVYEAQASEFYQQAEHLLETSKQLTRERDVLRKKLAEQRDINVTNEGLARDAVCKFLDLLNKACTDEKGIAKKSISYQ</sequence>
<accession>A0ABQ9K4E6</accession>
<dbReference type="PANTHER" id="PTHR47970">
    <property type="entry name" value="KINESIN-LIKE PROTEIN KIF11"/>
    <property type="match status" value="1"/>
</dbReference>
<organism evidence="12 13">
    <name type="scientific">Molorchus minor</name>
    <dbReference type="NCBI Taxonomy" id="1323400"/>
    <lineage>
        <taxon>Eukaryota</taxon>
        <taxon>Metazoa</taxon>
        <taxon>Ecdysozoa</taxon>
        <taxon>Arthropoda</taxon>
        <taxon>Hexapoda</taxon>
        <taxon>Insecta</taxon>
        <taxon>Pterygota</taxon>
        <taxon>Neoptera</taxon>
        <taxon>Endopterygota</taxon>
        <taxon>Coleoptera</taxon>
        <taxon>Polyphaga</taxon>
        <taxon>Cucujiformia</taxon>
        <taxon>Chrysomeloidea</taxon>
        <taxon>Cerambycidae</taxon>
        <taxon>Lamiinae</taxon>
        <taxon>Monochamini</taxon>
        <taxon>Molorchus</taxon>
    </lineage>
</organism>
<dbReference type="EMBL" id="JAPWTJ010000035">
    <property type="protein sequence ID" value="KAJ8984488.1"/>
    <property type="molecule type" value="Genomic_DNA"/>
</dbReference>
<evidence type="ECO:0000256" key="5">
    <source>
        <dbReference type="ARBA" id="ARBA00022840"/>
    </source>
</evidence>
<dbReference type="Proteomes" id="UP001162164">
    <property type="component" value="Unassembled WGS sequence"/>
</dbReference>
<feature type="coiled-coil region" evidence="10">
    <location>
        <begin position="482"/>
        <end position="509"/>
    </location>
</feature>